<dbReference type="InterPro" id="IPR051060">
    <property type="entry name" value="Carbamoyltrans_HypF-like"/>
</dbReference>
<gene>
    <name evidence="12" type="ORF">AWC12_07075</name>
</gene>
<feature type="active site" evidence="9">
    <location>
        <position position="45"/>
    </location>
</feature>
<comment type="catalytic activity">
    <reaction evidence="9">
        <text>an acyl phosphate + H2O = a carboxylate + phosphate + H(+)</text>
        <dbReference type="Rhea" id="RHEA:14965"/>
        <dbReference type="ChEBI" id="CHEBI:15377"/>
        <dbReference type="ChEBI" id="CHEBI:15378"/>
        <dbReference type="ChEBI" id="CHEBI:29067"/>
        <dbReference type="ChEBI" id="CHEBI:43474"/>
        <dbReference type="ChEBI" id="CHEBI:59918"/>
        <dbReference type="EC" id="3.6.1.7"/>
    </reaction>
</comment>
<dbReference type="InterPro" id="IPR055128">
    <property type="entry name" value="HypF_C_2"/>
</dbReference>
<dbReference type="GO" id="GO:0003725">
    <property type="term" value="F:double-stranded RNA binding"/>
    <property type="evidence" value="ECO:0007669"/>
    <property type="project" value="InterPro"/>
</dbReference>
<evidence type="ECO:0000259" key="11">
    <source>
        <dbReference type="PROSITE" id="PS51163"/>
    </source>
</evidence>
<dbReference type="PROSITE" id="PS51160">
    <property type="entry name" value="ACYLPHOSPHATASE_3"/>
    <property type="match status" value="1"/>
</dbReference>
<dbReference type="GO" id="GO:0016874">
    <property type="term" value="F:ligase activity"/>
    <property type="evidence" value="ECO:0007669"/>
    <property type="project" value="UniProtKB-UniRule"/>
</dbReference>
<dbReference type="SUPFAM" id="SSF55821">
    <property type="entry name" value="YrdC/RibB"/>
    <property type="match status" value="1"/>
</dbReference>
<dbReference type="InterPro" id="IPR006070">
    <property type="entry name" value="Sua5-like_dom"/>
</dbReference>
<keyword evidence="4" id="KW-0479">Metal-binding</keyword>
<proteinExistence type="inferred from homology"/>
<evidence type="ECO:0000313" key="13">
    <source>
        <dbReference type="Proteomes" id="UP000193622"/>
    </source>
</evidence>
<keyword evidence="5" id="KW-0863">Zinc-finger</keyword>
<evidence type="ECO:0000256" key="5">
    <source>
        <dbReference type="ARBA" id="ARBA00022771"/>
    </source>
</evidence>
<dbReference type="Pfam" id="PF00708">
    <property type="entry name" value="Acylphosphatase"/>
    <property type="match status" value="1"/>
</dbReference>
<keyword evidence="6" id="KW-0862">Zinc</keyword>
<evidence type="ECO:0000256" key="6">
    <source>
        <dbReference type="ARBA" id="ARBA00022833"/>
    </source>
</evidence>
<dbReference type="Proteomes" id="UP000193622">
    <property type="component" value="Unassembled WGS sequence"/>
</dbReference>
<dbReference type="Gene3D" id="3.30.420.360">
    <property type="match status" value="1"/>
</dbReference>
<dbReference type="Pfam" id="PF07503">
    <property type="entry name" value="zf-HYPF"/>
    <property type="match status" value="2"/>
</dbReference>
<dbReference type="GO" id="GO:0051604">
    <property type="term" value="P:protein maturation"/>
    <property type="evidence" value="ECO:0007669"/>
    <property type="project" value="TreeGrafter"/>
</dbReference>
<keyword evidence="9" id="KW-0378">Hydrolase</keyword>
<dbReference type="Gene3D" id="3.30.420.40">
    <property type="match status" value="1"/>
</dbReference>
<protein>
    <recommendedName>
        <fullName evidence="8">Carbamoyltransferase</fullName>
        <ecNumber evidence="8">6.2.-.-</ecNumber>
    </recommendedName>
</protein>
<dbReference type="PROSITE" id="PS00150">
    <property type="entry name" value="ACYLPHOSPHATASE_1"/>
    <property type="match status" value="1"/>
</dbReference>
<dbReference type="Pfam" id="PF22521">
    <property type="entry name" value="HypF_C_2"/>
    <property type="match status" value="1"/>
</dbReference>
<feature type="domain" description="YrdC-like" evidence="11">
    <location>
        <begin position="205"/>
        <end position="389"/>
    </location>
</feature>
<dbReference type="InterPro" id="IPR041440">
    <property type="entry name" value="HypF_C"/>
</dbReference>
<dbReference type="Gene3D" id="3.90.870.50">
    <property type="match status" value="1"/>
</dbReference>
<organism evidence="12 13">
    <name type="scientific">Mycolicibacterium iranicum</name>
    <name type="common">Mycobacterium iranicum</name>
    <dbReference type="NCBI Taxonomy" id="912594"/>
    <lineage>
        <taxon>Bacteria</taxon>
        <taxon>Bacillati</taxon>
        <taxon>Actinomycetota</taxon>
        <taxon>Actinomycetes</taxon>
        <taxon>Mycobacteriales</taxon>
        <taxon>Mycobacteriaceae</taxon>
        <taxon>Mycolicibacterium</taxon>
    </lineage>
</organism>
<feature type="active site" evidence="9">
    <location>
        <position position="27"/>
    </location>
</feature>
<dbReference type="Pfam" id="PF17788">
    <property type="entry name" value="HypF_C"/>
    <property type="match status" value="1"/>
</dbReference>
<name>A0A1X1WV42_MYCIR</name>
<dbReference type="InterPro" id="IPR036046">
    <property type="entry name" value="Acylphosphatase-like_dom_sf"/>
</dbReference>
<dbReference type="SUPFAM" id="SSF54975">
    <property type="entry name" value="Acylphosphatase/BLUF domain-like"/>
    <property type="match status" value="1"/>
</dbReference>
<reference evidence="12 13" key="1">
    <citation type="submission" date="2016-01" db="EMBL/GenBank/DDBJ databases">
        <title>The new phylogeny of the genus Mycobacterium.</title>
        <authorList>
            <person name="Tarcisio F."/>
            <person name="Conor M."/>
            <person name="Antonella G."/>
            <person name="Elisabetta G."/>
            <person name="Giulia F.S."/>
            <person name="Sara T."/>
            <person name="Anna F."/>
            <person name="Clotilde B."/>
            <person name="Roberto B."/>
            <person name="Veronica D.S."/>
            <person name="Fabio R."/>
            <person name="Monica P."/>
            <person name="Olivier J."/>
            <person name="Enrico T."/>
            <person name="Nicola S."/>
        </authorList>
    </citation>
    <scope>NUCLEOTIDE SEQUENCE [LARGE SCALE GENOMIC DNA]</scope>
    <source>
        <strain evidence="12 13">DSM 45541</strain>
    </source>
</reference>
<dbReference type="InterPro" id="IPR017945">
    <property type="entry name" value="DHBP_synth_RibB-like_a/b_dom"/>
</dbReference>
<accession>A0A1X1WV42</accession>
<dbReference type="PANTHER" id="PTHR42959:SF1">
    <property type="entry name" value="CARBAMOYLTRANSFERASE HYPF"/>
    <property type="match status" value="1"/>
</dbReference>
<evidence type="ECO:0000259" key="10">
    <source>
        <dbReference type="PROSITE" id="PS51160"/>
    </source>
</evidence>
<comment type="caution">
    <text evidence="12">The sequence shown here is derived from an EMBL/GenBank/DDBJ whole genome shotgun (WGS) entry which is preliminary data.</text>
</comment>
<dbReference type="GO" id="GO:0003998">
    <property type="term" value="F:acylphosphatase activity"/>
    <property type="evidence" value="ECO:0007669"/>
    <property type="project" value="UniProtKB-EC"/>
</dbReference>
<comment type="pathway">
    <text evidence="1">Protein modification; [NiFe] hydrogenase maturation.</text>
</comment>
<dbReference type="AlphaFoldDB" id="A0A1X1WV42"/>
<dbReference type="PROSITE" id="PS51163">
    <property type="entry name" value="YRDC"/>
    <property type="match status" value="1"/>
</dbReference>
<evidence type="ECO:0000256" key="9">
    <source>
        <dbReference type="PROSITE-ProRule" id="PRU00520"/>
    </source>
</evidence>
<dbReference type="InterPro" id="IPR017968">
    <property type="entry name" value="Acylphosphatase_CS"/>
</dbReference>
<evidence type="ECO:0000256" key="8">
    <source>
        <dbReference type="PIRNR" id="PIRNR006256"/>
    </source>
</evidence>
<dbReference type="Pfam" id="PF01300">
    <property type="entry name" value="Sua5_yciO_yrdC"/>
    <property type="match status" value="1"/>
</dbReference>
<dbReference type="RefSeq" id="WP_110808570.1">
    <property type="nucleotide sequence ID" value="NZ_LQPC01000020.1"/>
</dbReference>
<evidence type="ECO:0000256" key="7">
    <source>
        <dbReference type="ARBA" id="ARBA00048220"/>
    </source>
</evidence>
<sequence>MKGSPSAPEVVRVRVDITGVVQGVGFRPALARIAARHGVVGNVYNDSGSVHCELQGTQAAVDAVVEEIRRDGPPMARIDDIRITGVRPREDFVGFRIIGSRAGDDARTLVPPDIAVCVDCLREMRDPSNRRFGHPFITCTNCGPRFTVVTDLPYDRPVTTMAGFPMCASCAAEYADPADRRYHAQTIACLNCGPRLWWRGPAEAPDPLEAAVRALRDGMIVALKGIGGYHLACRADDPTAVATLRSRKGRPAKPFAVMVADFDTACGVVEMTGGVGAALASAAAPIVLAPRTGRGVVDGVAPRLRDLGVMLAYSPVHHLLFDRLGPVPLVMTSANVSGSPIVYRDADLSWIDGIADGVLGHDRPIHVPCEDSVVSIGESGAVPVRRSRGYAPLPVDVPRTGVGPVILATGGDLKTTFALMGSDGRAHMSSHMGDMADVRTQTTFTAALDHLAFMTGRRPAVVACDAHPGYATTAWVARNGIARTMRIQHHHAHAVALLTEHDRLDTAALVIAYDGTGYGTDGSIWGGELLAVPSPDRFSRVGHLAVFALPGGDGAARQPARIALDLLHRAAVPWEFAPAPLAAVGDRGLHILAQQIPRGVGCVPTTSMGRLFDAVAALLGVCQEVTYEGQAAVELEAIARDGRPGELRFTVRDGVMDPLPVIRGLVDGVRESVSVADLAASFHHAVIEATVVAADAAARAAGIGTIGLTGGVFANRLLLDGIRNRLSDRGYDVLTHRLVPCNDGGLALGQAVIAAARLAHEGSGECA</sequence>
<evidence type="ECO:0000256" key="4">
    <source>
        <dbReference type="ARBA" id="ARBA00022723"/>
    </source>
</evidence>
<dbReference type="InterPro" id="IPR011125">
    <property type="entry name" value="Znf_HypF"/>
</dbReference>
<dbReference type="InterPro" id="IPR043129">
    <property type="entry name" value="ATPase_NBD"/>
</dbReference>
<dbReference type="GO" id="GO:0008270">
    <property type="term" value="F:zinc ion binding"/>
    <property type="evidence" value="ECO:0007669"/>
    <property type="project" value="UniProtKB-KW"/>
</dbReference>
<evidence type="ECO:0000256" key="3">
    <source>
        <dbReference type="ARBA" id="ARBA00022598"/>
    </source>
</evidence>
<dbReference type="Gene3D" id="3.30.110.120">
    <property type="match status" value="1"/>
</dbReference>
<evidence type="ECO:0000313" key="12">
    <source>
        <dbReference type="EMBL" id="ORV90506.1"/>
    </source>
</evidence>
<dbReference type="PIRSF" id="PIRSF006256">
    <property type="entry name" value="CMPcnvr_hdrg_mat"/>
    <property type="match status" value="1"/>
</dbReference>
<evidence type="ECO:0000256" key="1">
    <source>
        <dbReference type="ARBA" id="ARBA00004711"/>
    </source>
</evidence>
<comment type="similarity">
    <text evidence="2 8">Belongs to the carbamoyltransferase HypF family.</text>
</comment>
<dbReference type="InterPro" id="IPR004421">
    <property type="entry name" value="Carbamoyltransferase_HypF"/>
</dbReference>
<dbReference type="SUPFAM" id="SSF53067">
    <property type="entry name" value="Actin-like ATPase domain"/>
    <property type="match status" value="1"/>
</dbReference>
<dbReference type="InterPro" id="IPR001792">
    <property type="entry name" value="Acylphosphatase-like_dom"/>
</dbReference>
<keyword evidence="3" id="KW-0436">Ligase</keyword>
<comment type="catalytic activity">
    <reaction evidence="7">
        <text>C-terminal L-cysteinyl-[HypE protein] + carbamoyl phosphate + ATP + H2O = C-terminal S-carboxamide-L-cysteinyl-[HypE protein] + AMP + phosphate + diphosphate + H(+)</text>
        <dbReference type="Rhea" id="RHEA:55636"/>
        <dbReference type="Rhea" id="RHEA-COMP:14247"/>
        <dbReference type="Rhea" id="RHEA-COMP:14392"/>
        <dbReference type="ChEBI" id="CHEBI:15377"/>
        <dbReference type="ChEBI" id="CHEBI:15378"/>
        <dbReference type="ChEBI" id="CHEBI:30616"/>
        <dbReference type="ChEBI" id="CHEBI:33019"/>
        <dbReference type="ChEBI" id="CHEBI:43474"/>
        <dbReference type="ChEBI" id="CHEBI:58228"/>
        <dbReference type="ChEBI" id="CHEBI:76913"/>
        <dbReference type="ChEBI" id="CHEBI:139126"/>
        <dbReference type="ChEBI" id="CHEBI:456215"/>
    </reaction>
</comment>
<dbReference type="UniPathway" id="UPA00335"/>
<dbReference type="NCBIfam" id="TIGR00143">
    <property type="entry name" value="hypF"/>
    <property type="match status" value="1"/>
</dbReference>
<dbReference type="GO" id="GO:0016743">
    <property type="term" value="F:carboxyl- or carbamoyltransferase activity"/>
    <property type="evidence" value="ECO:0007669"/>
    <property type="project" value="UniProtKB-UniRule"/>
</dbReference>
<evidence type="ECO:0000256" key="2">
    <source>
        <dbReference type="ARBA" id="ARBA00008097"/>
    </source>
</evidence>
<dbReference type="EC" id="6.2.-.-" evidence="8"/>
<dbReference type="PANTHER" id="PTHR42959">
    <property type="entry name" value="CARBAMOYLTRANSFERASE"/>
    <property type="match status" value="1"/>
</dbReference>
<feature type="domain" description="Acylphosphatase-like" evidence="10">
    <location>
        <begin position="12"/>
        <end position="99"/>
    </location>
</feature>
<dbReference type="EMBL" id="LQPC01000020">
    <property type="protein sequence ID" value="ORV90506.1"/>
    <property type="molecule type" value="Genomic_DNA"/>
</dbReference>